<dbReference type="InterPro" id="IPR019734">
    <property type="entry name" value="TPR_rpt"/>
</dbReference>
<keyword evidence="3" id="KW-0808">Transferase</keyword>
<dbReference type="InterPro" id="IPR003661">
    <property type="entry name" value="HisK_dim/P_dom"/>
</dbReference>
<comment type="catalytic activity">
    <reaction evidence="1">
        <text>ATP + protein L-histidine = ADP + protein N-phospho-L-histidine.</text>
        <dbReference type="EC" id="2.7.13.3"/>
    </reaction>
</comment>
<dbReference type="Gene3D" id="1.10.287.130">
    <property type="match status" value="1"/>
</dbReference>
<dbReference type="SUPFAM" id="SSF48452">
    <property type="entry name" value="TPR-like"/>
    <property type="match status" value="2"/>
</dbReference>
<dbReference type="GO" id="GO:0000155">
    <property type="term" value="F:phosphorelay sensor kinase activity"/>
    <property type="evidence" value="ECO:0007669"/>
    <property type="project" value="InterPro"/>
</dbReference>
<name>A0A9E8MYV1_9FLAO</name>
<evidence type="ECO:0000256" key="4">
    <source>
        <dbReference type="ARBA" id="ARBA00022777"/>
    </source>
</evidence>
<keyword evidence="7" id="KW-0812">Transmembrane</keyword>
<evidence type="ECO:0000313" key="11">
    <source>
        <dbReference type="Proteomes" id="UP001164705"/>
    </source>
</evidence>
<evidence type="ECO:0000256" key="7">
    <source>
        <dbReference type="SAM" id="Phobius"/>
    </source>
</evidence>
<feature type="domain" description="Signal transduction histidine kinase dimerisation/phosphoacceptor" evidence="9">
    <location>
        <begin position="353"/>
        <end position="418"/>
    </location>
</feature>
<evidence type="ECO:0000256" key="5">
    <source>
        <dbReference type="ARBA" id="ARBA00023012"/>
    </source>
</evidence>
<dbReference type="SUPFAM" id="SSF47384">
    <property type="entry name" value="Homodimeric domain of signal transducing histidine kinase"/>
    <property type="match status" value="1"/>
</dbReference>
<keyword evidence="11" id="KW-1185">Reference proteome</keyword>
<evidence type="ECO:0000256" key="1">
    <source>
        <dbReference type="ARBA" id="ARBA00000085"/>
    </source>
</evidence>
<dbReference type="AlphaFoldDB" id="A0A9E8MYV1"/>
<keyword evidence="6" id="KW-0175">Coiled coil</keyword>
<dbReference type="Gene3D" id="1.25.40.10">
    <property type="entry name" value="Tetratricopeptide repeat domain"/>
    <property type="match status" value="1"/>
</dbReference>
<keyword evidence="8" id="KW-0732">Signal</keyword>
<reference evidence="10" key="1">
    <citation type="submission" date="2022-11" db="EMBL/GenBank/DDBJ databases">
        <title>Lacinutrix neustonica HL-RS19T sp. nov., isolated from the surface microlayer sample of brackish Lake Shihwa.</title>
        <authorList>
            <person name="Choi J.Y."/>
            <person name="Hwang C.Y."/>
        </authorList>
    </citation>
    <scope>NUCLEOTIDE SEQUENCE</scope>
    <source>
        <strain evidence="10">HL-RS19</strain>
    </source>
</reference>
<evidence type="ECO:0000256" key="2">
    <source>
        <dbReference type="ARBA" id="ARBA00012438"/>
    </source>
</evidence>
<feature type="transmembrane region" description="Helical" evidence="7">
    <location>
        <begin position="314"/>
        <end position="334"/>
    </location>
</feature>
<keyword evidence="5" id="KW-0902">Two-component regulatory system</keyword>
<dbReference type="SMART" id="SM00028">
    <property type="entry name" value="TPR"/>
    <property type="match status" value="4"/>
</dbReference>
<feature type="chain" id="PRO_5039615302" description="histidine kinase" evidence="8">
    <location>
        <begin position="23"/>
        <end position="427"/>
    </location>
</feature>
<evidence type="ECO:0000259" key="9">
    <source>
        <dbReference type="SMART" id="SM00388"/>
    </source>
</evidence>
<dbReference type="PANTHER" id="PTHR43711:SF1">
    <property type="entry name" value="HISTIDINE KINASE 1"/>
    <property type="match status" value="1"/>
</dbReference>
<dbReference type="RefSeq" id="WP_267677996.1">
    <property type="nucleotide sequence ID" value="NZ_CP113088.1"/>
</dbReference>
<keyword evidence="7" id="KW-0472">Membrane</keyword>
<gene>
    <name evidence="10" type="ORF">N7U66_07785</name>
</gene>
<organism evidence="10 11">
    <name type="scientific">Lacinutrix neustonica</name>
    <dbReference type="NCBI Taxonomy" id="2980107"/>
    <lineage>
        <taxon>Bacteria</taxon>
        <taxon>Pseudomonadati</taxon>
        <taxon>Bacteroidota</taxon>
        <taxon>Flavobacteriia</taxon>
        <taxon>Flavobacteriales</taxon>
        <taxon>Flavobacteriaceae</taxon>
        <taxon>Lacinutrix</taxon>
    </lineage>
</organism>
<evidence type="ECO:0000256" key="8">
    <source>
        <dbReference type="SAM" id="SignalP"/>
    </source>
</evidence>
<feature type="coiled-coil region" evidence="6">
    <location>
        <begin position="333"/>
        <end position="360"/>
    </location>
</feature>
<dbReference type="InterPro" id="IPR011990">
    <property type="entry name" value="TPR-like_helical_dom_sf"/>
</dbReference>
<dbReference type="Proteomes" id="UP001164705">
    <property type="component" value="Chromosome"/>
</dbReference>
<proteinExistence type="predicted"/>
<dbReference type="KEGG" id="lnu:N7U66_07785"/>
<sequence length="427" mass="49613">MKKTYFSLVLLLISMVSLQAQQDTEPPIDAMYNEIERAFELCQRNKYGEAIEISTKVLNYSIKVKDDHLRARAFNVLGNSHYFVNNDSLSFDYLFKAKDLFIKLKDTSRIIIAYNNIGVNYRAYDSLEKSSTFFKKSLEVAQKSKSPIQSVYPLYNIGVNLINHQNEEDNNYKESLEYLSKAETLAERYYEGEAIIGEIFSILIYVYHKLGDSKKSLAYYNKTIDFTKKYNYLDVLADAHSNVAYINAENKNFEKAYSVLSEYIEVKDSVYSIEQFERAKQVEADNFLRENDVKLKLKEKENAIQESLISESRGYNIVLVVFITALLLLAFLLYHKNKELKRAKDRAENLSKTKSEFYSEISHELRTPLYAVIELSGLLLKENVNATHKEYLESLKFSGNHLMSLINNVLELNKVESRKNEVTNFRF</sequence>
<dbReference type="Pfam" id="PF00512">
    <property type="entry name" value="HisKA"/>
    <property type="match status" value="1"/>
</dbReference>
<dbReference type="PANTHER" id="PTHR43711">
    <property type="entry name" value="TWO-COMPONENT HISTIDINE KINASE"/>
    <property type="match status" value="1"/>
</dbReference>
<protein>
    <recommendedName>
        <fullName evidence="2">histidine kinase</fullName>
        <ecNumber evidence="2">2.7.13.3</ecNumber>
    </recommendedName>
</protein>
<dbReference type="InterPro" id="IPR050736">
    <property type="entry name" value="Sensor_HK_Regulatory"/>
</dbReference>
<dbReference type="InterPro" id="IPR036097">
    <property type="entry name" value="HisK_dim/P_sf"/>
</dbReference>
<feature type="signal peptide" evidence="8">
    <location>
        <begin position="1"/>
        <end position="22"/>
    </location>
</feature>
<evidence type="ECO:0000313" key="10">
    <source>
        <dbReference type="EMBL" id="WAC03414.1"/>
    </source>
</evidence>
<keyword evidence="7" id="KW-1133">Transmembrane helix</keyword>
<keyword evidence="4" id="KW-0418">Kinase</keyword>
<evidence type="ECO:0000256" key="6">
    <source>
        <dbReference type="SAM" id="Coils"/>
    </source>
</evidence>
<evidence type="ECO:0000256" key="3">
    <source>
        <dbReference type="ARBA" id="ARBA00022679"/>
    </source>
</evidence>
<dbReference type="EC" id="2.7.13.3" evidence="2"/>
<dbReference type="EMBL" id="CP113088">
    <property type="protein sequence ID" value="WAC03414.1"/>
    <property type="molecule type" value="Genomic_DNA"/>
</dbReference>
<dbReference type="CDD" id="cd00082">
    <property type="entry name" value="HisKA"/>
    <property type="match status" value="1"/>
</dbReference>
<accession>A0A9E8MYV1</accession>
<dbReference type="SMART" id="SM00388">
    <property type="entry name" value="HisKA"/>
    <property type="match status" value="1"/>
</dbReference>